<keyword evidence="1" id="KW-0472">Membrane</keyword>
<evidence type="ECO:0008006" key="3">
    <source>
        <dbReference type="Google" id="ProtNLM"/>
    </source>
</evidence>
<dbReference type="EMBL" id="BT050994">
    <property type="protein sequence ID" value="ACJ83660.1"/>
    <property type="molecule type" value="mRNA"/>
</dbReference>
<reference evidence="2" key="1">
    <citation type="submission" date="2008-12" db="EMBL/GenBank/DDBJ databases">
        <title>Medicago truncatula full length cdna cloning project.</title>
        <authorList>
            <person name="Moskal W."/>
            <person name="Chan A."/>
            <person name="Cheung F."/>
            <person name="Xiao Y."/>
            <person name="Town C.D."/>
        </authorList>
    </citation>
    <scope>NUCLEOTIDE SEQUENCE</scope>
</reference>
<dbReference type="AlphaFoldDB" id="B7FG44"/>
<keyword evidence="1" id="KW-0812">Transmembrane</keyword>
<protein>
    <recommendedName>
        <fullName evidence="3">Transmembrane protein</fullName>
    </recommendedName>
</protein>
<evidence type="ECO:0000256" key="1">
    <source>
        <dbReference type="SAM" id="Phobius"/>
    </source>
</evidence>
<evidence type="ECO:0000313" key="2">
    <source>
        <dbReference type="EMBL" id="ACJ83660.1"/>
    </source>
</evidence>
<organism evidence="2">
    <name type="scientific">Medicago truncatula</name>
    <name type="common">Barrel medic</name>
    <name type="synonym">Medicago tribuloides</name>
    <dbReference type="NCBI Taxonomy" id="3880"/>
    <lineage>
        <taxon>Eukaryota</taxon>
        <taxon>Viridiplantae</taxon>
        <taxon>Streptophyta</taxon>
        <taxon>Embryophyta</taxon>
        <taxon>Tracheophyta</taxon>
        <taxon>Spermatophyta</taxon>
        <taxon>Magnoliopsida</taxon>
        <taxon>eudicotyledons</taxon>
        <taxon>Gunneridae</taxon>
        <taxon>Pentapetalae</taxon>
        <taxon>rosids</taxon>
        <taxon>fabids</taxon>
        <taxon>Fabales</taxon>
        <taxon>Fabaceae</taxon>
        <taxon>Papilionoideae</taxon>
        <taxon>50 kb inversion clade</taxon>
        <taxon>NPAAA clade</taxon>
        <taxon>Hologalegina</taxon>
        <taxon>IRL clade</taxon>
        <taxon>Trifolieae</taxon>
        <taxon>Medicago</taxon>
    </lineage>
</organism>
<accession>B7FG44</accession>
<keyword evidence="1" id="KW-1133">Transmembrane helix</keyword>
<name>B7FG44_MEDTR</name>
<feature type="non-terminal residue" evidence="2">
    <location>
        <position position="68"/>
    </location>
</feature>
<sequence>MTSICLYLYGIKHQMTFYKERNEKSFDAKLQIFFLLYISTKASTFCLLMYMKLRLYGLRNFRPYIGGY</sequence>
<proteinExistence type="evidence at transcript level"/>
<feature type="transmembrane region" description="Helical" evidence="1">
    <location>
        <begin position="30"/>
        <end position="50"/>
    </location>
</feature>